<protein>
    <submittedName>
        <fullName evidence="1">Uncharacterized protein</fullName>
    </submittedName>
</protein>
<organism evidence="1 2">
    <name type="scientific">Smallanthus sonchifolius</name>
    <dbReference type="NCBI Taxonomy" id="185202"/>
    <lineage>
        <taxon>Eukaryota</taxon>
        <taxon>Viridiplantae</taxon>
        <taxon>Streptophyta</taxon>
        <taxon>Embryophyta</taxon>
        <taxon>Tracheophyta</taxon>
        <taxon>Spermatophyta</taxon>
        <taxon>Magnoliopsida</taxon>
        <taxon>eudicotyledons</taxon>
        <taxon>Gunneridae</taxon>
        <taxon>Pentapetalae</taxon>
        <taxon>asterids</taxon>
        <taxon>campanulids</taxon>
        <taxon>Asterales</taxon>
        <taxon>Asteraceae</taxon>
        <taxon>Asteroideae</taxon>
        <taxon>Heliantheae alliance</taxon>
        <taxon>Millerieae</taxon>
        <taxon>Smallanthus</taxon>
    </lineage>
</organism>
<evidence type="ECO:0000313" key="1">
    <source>
        <dbReference type="EMBL" id="KAI3816580.1"/>
    </source>
</evidence>
<dbReference type="EMBL" id="CM042022">
    <property type="protein sequence ID" value="KAI3816580.1"/>
    <property type="molecule type" value="Genomic_DNA"/>
</dbReference>
<keyword evidence="2" id="KW-1185">Reference proteome</keyword>
<proteinExistence type="predicted"/>
<reference evidence="1 2" key="2">
    <citation type="journal article" date="2022" name="Mol. Ecol. Resour.">
        <title>The genomes of chicory, endive, great burdock and yacon provide insights into Asteraceae paleo-polyploidization history and plant inulin production.</title>
        <authorList>
            <person name="Fan W."/>
            <person name="Wang S."/>
            <person name="Wang H."/>
            <person name="Wang A."/>
            <person name="Jiang F."/>
            <person name="Liu H."/>
            <person name="Zhao H."/>
            <person name="Xu D."/>
            <person name="Zhang Y."/>
        </authorList>
    </citation>
    <scope>NUCLEOTIDE SEQUENCE [LARGE SCALE GENOMIC DNA]</scope>
    <source>
        <strain evidence="2">cv. Yunnan</strain>
        <tissue evidence="1">Leaves</tissue>
    </source>
</reference>
<evidence type="ECO:0000313" key="2">
    <source>
        <dbReference type="Proteomes" id="UP001056120"/>
    </source>
</evidence>
<sequence>MLSFNFRVYLSSLIQNEGVYRCKDLDTVIFRVIDYLNIFLFAPPLSSATTTIRPSGDVIVSFRVYLKLFFQNE</sequence>
<dbReference type="Proteomes" id="UP001056120">
    <property type="component" value="Linkage Group LG05"/>
</dbReference>
<comment type="caution">
    <text evidence="1">The sequence shown here is derived from an EMBL/GenBank/DDBJ whole genome shotgun (WGS) entry which is preliminary data.</text>
</comment>
<accession>A0ACB9JA16</accession>
<name>A0ACB9JA16_9ASTR</name>
<gene>
    <name evidence="1" type="ORF">L1987_16282</name>
</gene>
<reference evidence="2" key="1">
    <citation type="journal article" date="2022" name="Mol. Ecol. Resour.">
        <title>The genomes of chicory, endive, great burdock and yacon provide insights into Asteraceae palaeo-polyploidization history and plant inulin production.</title>
        <authorList>
            <person name="Fan W."/>
            <person name="Wang S."/>
            <person name="Wang H."/>
            <person name="Wang A."/>
            <person name="Jiang F."/>
            <person name="Liu H."/>
            <person name="Zhao H."/>
            <person name="Xu D."/>
            <person name="Zhang Y."/>
        </authorList>
    </citation>
    <scope>NUCLEOTIDE SEQUENCE [LARGE SCALE GENOMIC DNA]</scope>
    <source>
        <strain evidence="2">cv. Yunnan</strain>
    </source>
</reference>